<dbReference type="CDD" id="cd01282">
    <property type="entry name" value="HTH_MerR-like_sg3"/>
    <property type="match status" value="1"/>
</dbReference>
<feature type="domain" description="HTH merR-type" evidence="2">
    <location>
        <begin position="92"/>
        <end position="160"/>
    </location>
</feature>
<dbReference type="Pfam" id="PF13411">
    <property type="entry name" value="MerR_1"/>
    <property type="match status" value="1"/>
</dbReference>
<evidence type="ECO:0000313" key="4">
    <source>
        <dbReference type="Proteomes" id="UP001501447"/>
    </source>
</evidence>
<dbReference type="Gene3D" id="1.10.1660.10">
    <property type="match status" value="1"/>
</dbReference>
<name>A0ABN3Q087_9ACTN</name>
<dbReference type="PANTHER" id="PTHR30204">
    <property type="entry name" value="REDOX-CYCLING DRUG-SENSING TRANSCRIPTIONAL ACTIVATOR SOXR"/>
    <property type="match status" value="1"/>
</dbReference>
<dbReference type="SUPFAM" id="SSF46955">
    <property type="entry name" value="Putative DNA-binding domain"/>
    <property type="match status" value="1"/>
</dbReference>
<dbReference type="EMBL" id="BAAARJ010000007">
    <property type="protein sequence ID" value="GAA2610992.1"/>
    <property type="molecule type" value="Genomic_DNA"/>
</dbReference>
<evidence type="ECO:0000313" key="3">
    <source>
        <dbReference type="EMBL" id="GAA2610992.1"/>
    </source>
</evidence>
<dbReference type="PROSITE" id="PS50937">
    <property type="entry name" value="HTH_MERR_2"/>
    <property type="match status" value="1"/>
</dbReference>
<evidence type="ECO:0000259" key="2">
    <source>
        <dbReference type="PROSITE" id="PS50937"/>
    </source>
</evidence>
<dbReference type="InterPro" id="IPR009061">
    <property type="entry name" value="DNA-bd_dom_put_sf"/>
</dbReference>
<dbReference type="PANTHER" id="PTHR30204:SF97">
    <property type="entry name" value="MERR FAMILY REGULATORY PROTEIN"/>
    <property type="match status" value="1"/>
</dbReference>
<dbReference type="InterPro" id="IPR000551">
    <property type="entry name" value="MerR-type_HTH_dom"/>
</dbReference>
<accession>A0ABN3Q087</accession>
<dbReference type="Proteomes" id="UP001501447">
    <property type="component" value="Unassembled WGS sequence"/>
</dbReference>
<keyword evidence="1" id="KW-0238">DNA-binding</keyword>
<reference evidence="3 4" key="1">
    <citation type="journal article" date="2019" name="Int. J. Syst. Evol. Microbiol.">
        <title>The Global Catalogue of Microorganisms (GCM) 10K type strain sequencing project: providing services to taxonomists for standard genome sequencing and annotation.</title>
        <authorList>
            <consortium name="The Broad Institute Genomics Platform"/>
            <consortium name="The Broad Institute Genome Sequencing Center for Infectious Disease"/>
            <person name="Wu L."/>
            <person name="Ma J."/>
        </authorList>
    </citation>
    <scope>NUCLEOTIDE SEQUENCE [LARGE SCALE GENOMIC DNA]</scope>
    <source>
        <strain evidence="3 4">JCM 16373</strain>
    </source>
</reference>
<dbReference type="InterPro" id="IPR047057">
    <property type="entry name" value="MerR_fam"/>
</dbReference>
<evidence type="ECO:0000256" key="1">
    <source>
        <dbReference type="ARBA" id="ARBA00023125"/>
    </source>
</evidence>
<dbReference type="PROSITE" id="PS00552">
    <property type="entry name" value="HTH_MERR_1"/>
    <property type="match status" value="1"/>
</dbReference>
<gene>
    <name evidence="3" type="ORF">GCM10009863_25740</name>
</gene>
<proteinExistence type="predicted"/>
<protein>
    <recommendedName>
        <fullName evidence="2">HTH merR-type domain-containing protein</fullName>
    </recommendedName>
</protein>
<comment type="caution">
    <text evidence="3">The sequence shown here is derived from an EMBL/GenBank/DDBJ whole genome shotgun (WGS) entry which is preliminary data.</text>
</comment>
<dbReference type="SMART" id="SM00422">
    <property type="entry name" value="HTH_MERR"/>
    <property type="match status" value="1"/>
</dbReference>
<organism evidence="3 4">
    <name type="scientific">Streptomyces axinellae</name>
    <dbReference type="NCBI Taxonomy" id="552788"/>
    <lineage>
        <taxon>Bacteria</taxon>
        <taxon>Bacillati</taxon>
        <taxon>Actinomycetota</taxon>
        <taxon>Actinomycetes</taxon>
        <taxon>Kitasatosporales</taxon>
        <taxon>Streptomycetaceae</taxon>
        <taxon>Streptomyces</taxon>
    </lineage>
</organism>
<dbReference type="PRINTS" id="PR00040">
    <property type="entry name" value="HTHMERR"/>
</dbReference>
<keyword evidence="4" id="KW-1185">Reference proteome</keyword>
<sequence length="216" mass="24099">MAEYRIRRLRLVTVSVCEGVIPSATLLRRLRLRPRCPVVCEASRPPGAVDHAIGLAYQRGNSERRALARLKPHVHVRGKRARVTGAGSGETTVRIGELAGRTGVSVRALRYYEEQHLLIPERSPSGQRRYGEEAVGRVRMVQELYAAGLPSKKILELLPCLATGQVIPELLKRLTTERDRIDQQIHDLSGTRDRLDALITTSRSALERGGHCRVPH</sequence>